<gene>
    <name evidence="1" type="ORF">JK358_25830</name>
</gene>
<dbReference type="RefSeq" id="WP_201951850.1">
    <property type="nucleotide sequence ID" value="NZ_JAERRJ010000010.1"/>
</dbReference>
<evidence type="ECO:0000313" key="1">
    <source>
        <dbReference type="EMBL" id="MBL1077828.1"/>
    </source>
</evidence>
<accession>A0ABS1MF58</accession>
<sequence length="187" mass="20791">MLSQSVGYPRFGGPMFTELTTRPPGVVRTTTPEGLNDEYSLHISAPPERLWDLVSDITGMGRWSPENRGARWLTGPGAPIVGAWFLGVNRIGPVVWATPCRVTVVEPGRHFEFRVYVIGTRWGYRLQPSGGGTLVTEYRQWLSGAPLLALLKVSGPLGKPRDNLALHGLKRSLHRLRRIAEAREVDR</sequence>
<name>A0ABS1MF58_9NOCA</name>
<dbReference type="EMBL" id="JAERRJ010000010">
    <property type="protein sequence ID" value="MBL1077828.1"/>
    <property type="molecule type" value="Genomic_DNA"/>
</dbReference>
<reference evidence="1 2" key="1">
    <citation type="submission" date="2021-01" db="EMBL/GenBank/DDBJ databases">
        <title>WGS of actinomycetes isolated from Thailand.</title>
        <authorList>
            <person name="Thawai C."/>
        </authorList>
    </citation>
    <scope>NUCLEOTIDE SEQUENCE [LARGE SCALE GENOMIC DNA]</scope>
    <source>
        <strain evidence="1 2">LPG 2</strain>
    </source>
</reference>
<organism evidence="1 2">
    <name type="scientific">Nocardia acididurans</name>
    <dbReference type="NCBI Taxonomy" id="2802282"/>
    <lineage>
        <taxon>Bacteria</taxon>
        <taxon>Bacillati</taxon>
        <taxon>Actinomycetota</taxon>
        <taxon>Actinomycetes</taxon>
        <taxon>Mycobacteriales</taxon>
        <taxon>Nocardiaceae</taxon>
        <taxon>Nocardia</taxon>
    </lineage>
</organism>
<keyword evidence="2" id="KW-1185">Reference proteome</keyword>
<dbReference type="Proteomes" id="UP000602198">
    <property type="component" value="Unassembled WGS sequence"/>
</dbReference>
<dbReference type="Pfam" id="PF10604">
    <property type="entry name" value="Polyketide_cyc2"/>
    <property type="match status" value="1"/>
</dbReference>
<dbReference type="Gene3D" id="3.30.530.20">
    <property type="match status" value="1"/>
</dbReference>
<comment type="caution">
    <text evidence="1">The sequence shown here is derived from an EMBL/GenBank/DDBJ whole genome shotgun (WGS) entry which is preliminary data.</text>
</comment>
<dbReference type="SUPFAM" id="SSF55961">
    <property type="entry name" value="Bet v1-like"/>
    <property type="match status" value="1"/>
</dbReference>
<dbReference type="InterPro" id="IPR023393">
    <property type="entry name" value="START-like_dom_sf"/>
</dbReference>
<protein>
    <submittedName>
        <fullName evidence="1">SRPBCC family protein</fullName>
    </submittedName>
</protein>
<dbReference type="CDD" id="cd07812">
    <property type="entry name" value="SRPBCC"/>
    <property type="match status" value="1"/>
</dbReference>
<dbReference type="InterPro" id="IPR019587">
    <property type="entry name" value="Polyketide_cyclase/dehydratase"/>
</dbReference>
<proteinExistence type="predicted"/>
<evidence type="ECO:0000313" key="2">
    <source>
        <dbReference type="Proteomes" id="UP000602198"/>
    </source>
</evidence>